<dbReference type="PANTHER" id="PTHR42923">
    <property type="entry name" value="PROTOPORPHYRINOGEN OXIDASE"/>
    <property type="match status" value="1"/>
</dbReference>
<sequence>MPFDAENGARRIAVIGGGISGLSAALALGGRARVTVYEAEPRLGGHARTVVAGRRGDQPVDTGFIVFNHATYPHLGRLFRELEVPLERSDMSFAASIDGGRVEYALSDARGLFAQPRNMASPEFLGMLRDILRFNRGAEAAAARAHSVGELVAALGLGAGFRRLYLQPFCGAIWSTPDLDVAALPAALLVRFFRNHGLLDLTGQHQWWTVRGGSRVYVERLARRLEADGARLLRGTPARTVARDATGVTVAADGAEAERFDAVVLACHPDQALRLLARPSAAERRWLGAIRYRANRAVLHADPGQMPRRRRCWSSWNARSSSPADGVGVTYWMNRLQNLPADDPLFVTLNPAAPIDAALIYDETEFRHPVFDAEAPRAQAGIAAIQGENRTWYAGAWLRNGFHEDGIASAMRVARDMGVPAW</sequence>
<dbReference type="Pfam" id="PF01593">
    <property type="entry name" value="Amino_oxidase"/>
    <property type="match status" value="1"/>
</dbReference>
<dbReference type="SUPFAM" id="SSF51905">
    <property type="entry name" value="FAD/NAD(P)-binding domain"/>
    <property type="match status" value="1"/>
</dbReference>
<organism evidence="2 3">
    <name type="scientific">Rhodovulum sulfidophilum</name>
    <name type="common">Rhodobacter sulfidophilus</name>
    <dbReference type="NCBI Taxonomy" id="35806"/>
    <lineage>
        <taxon>Bacteria</taxon>
        <taxon>Pseudomonadati</taxon>
        <taxon>Pseudomonadota</taxon>
        <taxon>Alphaproteobacteria</taxon>
        <taxon>Rhodobacterales</taxon>
        <taxon>Paracoccaceae</taxon>
        <taxon>Rhodovulum</taxon>
    </lineage>
</organism>
<dbReference type="AlphaFoldDB" id="A0A2W5N331"/>
<dbReference type="PANTHER" id="PTHR42923:SF17">
    <property type="entry name" value="AMINE OXIDASE DOMAIN-CONTAINING PROTEIN"/>
    <property type="match status" value="1"/>
</dbReference>
<name>A0A2W5N331_RHOSU</name>
<dbReference type="Gene3D" id="3.50.50.60">
    <property type="entry name" value="FAD/NAD(P)-binding domain"/>
    <property type="match status" value="1"/>
</dbReference>
<protein>
    <submittedName>
        <fullName evidence="2">Cyclopropane-fatty-acyl-phospholipid synthase</fullName>
    </submittedName>
</protein>
<feature type="domain" description="Amine oxidase" evidence="1">
    <location>
        <begin position="19"/>
        <end position="284"/>
    </location>
</feature>
<dbReference type="Proteomes" id="UP000249185">
    <property type="component" value="Unassembled WGS sequence"/>
</dbReference>
<dbReference type="InterPro" id="IPR002937">
    <property type="entry name" value="Amino_oxidase"/>
</dbReference>
<reference evidence="2 3" key="1">
    <citation type="submission" date="2017-08" db="EMBL/GenBank/DDBJ databases">
        <title>Infants hospitalized years apart are colonized by the same room-sourced microbial strains.</title>
        <authorList>
            <person name="Brooks B."/>
            <person name="Olm M.R."/>
            <person name="Firek B.A."/>
            <person name="Baker R."/>
            <person name="Thomas B.C."/>
            <person name="Morowitz M.J."/>
            <person name="Banfield J.F."/>
        </authorList>
    </citation>
    <scope>NUCLEOTIDE SEQUENCE [LARGE SCALE GENOMIC DNA]</scope>
    <source>
        <strain evidence="2">S2_005_002_R2_34</strain>
    </source>
</reference>
<gene>
    <name evidence="2" type="ORF">DI556_16720</name>
</gene>
<dbReference type="GO" id="GO:0016491">
    <property type="term" value="F:oxidoreductase activity"/>
    <property type="evidence" value="ECO:0007669"/>
    <property type="project" value="InterPro"/>
</dbReference>
<evidence type="ECO:0000313" key="2">
    <source>
        <dbReference type="EMBL" id="PZQ47494.1"/>
    </source>
</evidence>
<proteinExistence type="predicted"/>
<accession>A0A2W5N331</accession>
<dbReference type="InterPro" id="IPR050464">
    <property type="entry name" value="Zeta_carotene_desat/Oxidored"/>
</dbReference>
<evidence type="ECO:0000259" key="1">
    <source>
        <dbReference type="Pfam" id="PF01593"/>
    </source>
</evidence>
<dbReference type="InterPro" id="IPR036188">
    <property type="entry name" value="FAD/NAD-bd_sf"/>
</dbReference>
<evidence type="ECO:0000313" key="3">
    <source>
        <dbReference type="Proteomes" id="UP000249185"/>
    </source>
</evidence>
<dbReference type="EMBL" id="QFPW01000016">
    <property type="protein sequence ID" value="PZQ47494.1"/>
    <property type="molecule type" value="Genomic_DNA"/>
</dbReference>
<comment type="caution">
    <text evidence="2">The sequence shown here is derived from an EMBL/GenBank/DDBJ whole genome shotgun (WGS) entry which is preliminary data.</text>
</comment>